<accession>A0A5M3MM72</accession>
<evidence type="ECO:0000313" key="1">
    <source>
        <dbReference type="EMBL" id="EIW80127.1"/>
    </source>
</evidence>
<dbReference type="Proteomes" id="UP000053558">
    <property type="component" value="Unassembled WGS sequence"/>
</dbReference>
<dbReference type="OrthoDB" id="2506088at2759"/>
<keyword evidence="2" id="KW-1185">Reference proteome</keyword>
<dbReference type="GeneID" id="19207966"/>
<proteinExistence type="predicted"/>
<dbReference type="EMBL" id="JH711580">
    <property type="protein sequence ID" value="EIW80127.1"/>
    <property type="molecule type" value="Genomic_DNA"/>
</dbReference>
<protein>
    <submittedName>
        <fullName evidence="1">Uncharacterized protein</fullName>
    </submittedName>
</protein>
<sequence length="395" mass="44262">GGKMVYSVPLIVFMDDVSGNISKQWNKHHAIYMSNASLPRQMLEKEFCVRFVSSSPNAAPMELMRAMRNSISEAAASGVRAWDCKYDKDVILEPYALLFAGDNPMQAEECSQGGVLCNYFCRTCHAGGNKAFKESHDGYNSMFSSGNERKPEETREEVLEQFRIAIEPGAASKLSRKLQDTGIRDTTTAPILNAVVEMGKKLRARTSAAGGLHSESDIRQKLEGELEELLRGQTAEEVINPLLGMDGVNIHLDTPTEVLHTVLLGVVKYLWAQTVATLDEKKLLSAFQTRLDSVDTMGLNTANVDAEYMVRHRRSLIGKHFKSLAQVMPFLIYDLVSGDVLDAWTRLGELVVLIWHTEIHDMDKYIVSPSNEQCVYYMTLTLEFRLNCHDPFKIS</sequence>
<comment type="caution">
    <text evidence="1">The sequence shown here is derived from an EMBL/GenBank/DDBJ whole genome shotgun (WGS) entry which is preliminary data.</text>
</comment>
<dbReference type="PANTHER" id="PTHR31912:SF34">
    <property type="entry name" value="NOTOCHORD-RELATED PROTEIN"/>
    <property type="match status" value="1"/>
</dbReference>
<evidence type="ECO:0000313" key="2">
    <source>
        <dbReference type="Proteomes" id="UP000053558"/>
    </source>
</evidence>
<reference evidence="2" key="1">
    <citation type="journal article" date="2012" name="Science">
        <title>The Paleozoic origin of enzymatic lignin decomposition reconstructed from 31 fungal genomes.</title>
        <authorList>
            <person name="Floudas D."/>
            <person name="Binder M."/>
            <person name="Riley R."/>
            <person name="Barry K."/>
            <person name="Blanchette R.A."/>
            <person name="Henrissat B."/>
            <person name="Martinez A.T."/>
            <person name="Otillar R."/>
            <person name="Spatafora J.W."/>
            <person name="Yadav J.S."/>
            <person name="Aerts A."/>
            <person name="Benoit I."/>
            <person name="Boyd A."/>
            <person name="Carlson A."/>
            <person name="Copeland A."/>
            <person name="Coutinho P.M."/>
            <person name="de Vries R.P."/>
            <person name="Ferreira P."/>
            <person name="Findley K."/>
            <person name="Foster B."/>
            <person name="Gaskell J."/>
            <person name="Glotzer D."/>
            <person name="Gorecki P."/>
            <person name="Heitman J."/>
            <person name="Hesse C."/>
            <person name="Hori C."/>
            <person name="Igarashi K."/>
            <person name="Jurgens J.A."/>
            <person name="Kallen N."/>
            <person name="Kersten P."/>
            <person name="Kohler A."/>
            <person name="Kuees U."/>
            <person name="Kumar T.K.A."/>
            <person name="Kuo A."/>
            <person name="LaButti K."/>
            <person name="Larrondo L.F."/>
            <person name="Lindquist E."/>
            <person name="Ling A."/>
            <person name="Lombard V."/>
            <person name="Lucas S."/>
            <person name="Lundell T."/>
            <person name="Martin R."/>
            <person name="McLaughlin D.J."/>
            <person name="Morgenstern I."/>
            <person name="Morin E."/>
            <person name="Murat C."/>
            <person name="Nagy L.G."/>
            <person name="Nolan M."/>
            <person name="Ohm R.A."/>
            <person name="Patyshakuliyeva A."/>
            <person name="Rokas A."/>
            <person name="Ruiz-Duenas F.J."/>
            <person name="Sabat G."/>
            <person name="Salamov A."/>
            <person name="Samejima M."/>
            <person name="Schmutz J."/>
            <person name="Slot J.C."/>
            <person name="St John F."/>
            <person name="Stenlid J."/>
            <person name="Sun H."/>
            <person name="Sun S."/>
            <person name="Syed K."/>
            <person name="Tsang A."/>
            <person name="Wiebenga A."/>
            <person name="Young D."/>
            <person name="Pisabarro A."/>
            <person name="Eastwood D.C."/>
            <person name="Martin F."/>
            <person name="Cullen D."/>
            <person name="Grigoriev I.V."/>
            <person name="Hibbett D.S."/>
        </authorList>
    </citation>
    <scope>NUCLEOTIDE SEQUENCE [LARGE SCALE GENOMIC DNA]</scope>
    <source>
        <strain evidence="2">RWD-64-598 SS2</strain>
    </source>
</reference>
<dbReference type="KEGG" id="cput:CONPUDRAFT_58644"/>
<feature type="non-terminal residue" evidence="1">
    <location>
        <position position="1"/>
    </location>
</feature>
<dbReference type="RefSeq" id="XP_007769773.1">
    <property type="nucleotide sequence ID" value="XM_007771583.1"/>
</dbReference>
<organism evidence="1 2">
    <name type="scientific">Coniophora puteana (strain RWD-64-598)</name>
    <name type="common">Brown rot fungus</name>
    <dbReference type="NCBI Taxonomy" id="741705"/>
    <lineage>
        <taxon>Eukaryota</taxon>
        <taxon>Fungi</taxon>
        <taxon>Dikarya</taxon>
        <taxon>Basidiomycota</taxon>
        <taxon>Agaricomycotina</taxon>
        <taxon>Agaricomycetes</taxon>
        <taxon>Agaricomycetidae</taxon>
        <taxon>Boletales</taxon>
        <taxon>Coniophorineae</taxon>
        <taxon>Coniophoraceae</taxon>
        <taxon>Coniophora</taxon>
    </lineage>
</organism>
<dbReference type="PANTHER" id="PTHR31912">
    <property type="entry name" value="IP13529P"/>
    <property type="match status" value="1"/>
</dbReference>
<dbReference type="OMA" id="LEMMEYI"/>
<gene>
    <name evidence="1" type="ORF">CONPUDRAFT_58644</name>
</gene>
<name>A0A5M3MM72_CONPW</name>
<dbReference type="AlphaFoldDB" id="A0A5M3MM72"/>